<evidence type="ECO:0000313" key="5">
    <source>
        <dbReference type="Proteomes" id="UP000076154"/>
    </source>
</evidence>
<dbReference type="InterPro" id="IPR002347">
    <property type="entry name" value="SDR_fam"/>
</dbReference>
<protein>
    <recommendedName>
        <fullName evidence="6">NAD(P)-binding protein</fullName>
    </recommendedName>
</protein>
<evidence type="ECO:0000313" key="4">
    <source>
        <dbReference type="EMBL" id="RDB30491.1"/>
    </source>
</evidence>
<dbReference type="EMBL" id="LUEZ02000005">
    <property type="protein sequence ID" value="RDB30491.1"/>
    <property type="molecule type" value="Genomic_DNA"/>
</dbReference>
<organism evidence="4 5">
    <name type="scientific">Hypsizygus marmoreus</name>
    <name type="common">White beech mushroom</name>
    <name type="synonym">Agaricus marmoreus</name>
    <dbReference type="NCBI Taxonomy" id="39966"/>
    <lineage>
        <taxon>Eukaryota</taxon>
        <taxon>Fungi</taxon>
        <taxon>Dikarya</taxon>
        <taxon>Basidiomycota</taxon>
        <taxon>Agaricomycotina</taxon>
        <taxon>Agaricomycetes</taxon>
        <taxon>Agaricomycetidae</taxon>
        <taxon>Agaricales</taxon>
        <taxon>Tricholomatineae</taxon>
        <taxon>Lyophyllaceae</taxon>
        <taxon>Hypsizygus</taxon>
    </lineage>
</organism>
<dbReference type="InParanoid" id="A0A369K7A6"/>
<dbReference type="STRING" id="39966.A0A369K7A6"/>
<dbReference type="PANTHER" id="PTHR24320">
    <property type="entry name" value="RETINOL DEHYDROGENASE"/>
    <property type="match status" value="1"/>
</dbReference>
<dbReference type="OrthoDB" id="191139at2759"/>
<dbReference type="AlphaFoldDB" id="A0A369K7A6"/>
<keyword evidence="5" id="KW-1185">Reference proteome</keyword>
<dbReference type="Proteomes" id="UP000076154">
    <property type="component" value="Unassembled WGS sequence"/>
</dbReference>
<evidence type="ECO:0000256" key="1">
    <source>
        <dbReference type="ARBA" id="ARBA00006484"/>
    </source>
</evidence>
<gene>
    <name evidence="4" type="ORF">Hypma_007324</name>
</gene>
<comment type="caution">
    <text evidence="4">The sequence shown here is derived from an EMBL/GenBank/DDBJ whole genome shotgun (WGS) entry which is preliminary data.</text>
</comment>
<name>A0A369K7A6_HYPMA</name>
<proteinExistence type="inferred from homology"/>
<reference evidence="4" key="1">
    <citation type="submission" date="2018-04" db="EMBL/GenBank/DDBJ databases">
        <title>Whole genome sequencing of Hypsizygus marmoreus.</title>
        <authorList>
            <person name="Choi I.-G."/>
            <person name="Min B."/>
            <person name="Kim J.-G."/>
            <person name="Kim S."/>
            <person name="Oh Y.-L."/>
            <person name="Kong W.-S."/>
            <person name="Park H."/>
            <person name="Jeong J."/>
            <person name="Song E.-S."/>
        </authorList>
    </citation>
    <scope>NUCLEOTIDE SEQUENCE [LARGE SCALE GENOMIC DNA]</scope>
    <source>
        <strain evidence="4">51987-8</strain>
    </source>
</reference>
<keyword evidence="3" id="KW-0560">Oxidoreductase</keyword>
<accession>A0A369K7A6</accession>
<keyword evidence="2" id="KW-0521">NADP</keyword>
<evidence type="ECO:0000256" key="2">
    <source>
        <dbReference type="ARBA" id="ARBA00022857"/>
    </source>
</evidence>
<comment type="similarity">
    <text evidence="1">Belongs to the short-chain dehydrogenases/reductases (SDR) family.</text>
</comment>
<dbReference type="PRINTS" id="PR00081">
    <property type="entry name" value="GDHRDH"/>
</dbReference>
<sequence>MGSCLSRKKTLDPTTDLLDLHGKVVLITGGNTGIGYETVKHLARKGAKVYLGARDESKATGAIAKLHSEGLGPGNGEVIWLRADFSDMHSAKAAAEEFLRRETRLDVLINNAAQLTGPFEKTKHGISKLMVVNHFGPFIFTQTLLPLLIKTSEEPDSDVRIVTLSSLAHRNSRAANPDIRFRDISDFNEEFPDDPFPDWSRYSISKLANLLWMRELQKRLNASQVPITCIPINPGTVNTFASRMPYPMLASIVFALFFAVPEVGAYTSCFAAASPKVRDNPDKYKGAFVEPVGIITEPSDIAKREDLALELWETTERVLKDEGI</sequence>
<dbReference type="SUPFAM" id="SSF51735">
    <property type="entry name" value="NAD(P)-binding Rossmann-fold domains"/>
    <property type="match status" value="1"/>
</dbReference>
<dbReference type="Pfam" id="PF00106">
    <property type="entry name" value="adh_short"/>
    <property type="match status" value="1"/>
</dbReference>
<evidence type="ECO:0008006" key="6">
    <source>
        <dbReference type="Google" id="ProtNLM"/>
    </source>
</evidence>
<dbReference type="PANTHER" id="PTHR24320:SF282">
    <property type="entry name" value="WW DOMAIN-CONTAINING OXIDOREDUCTASE"/>
    <property type="match status" value="1"/>
</dbReference>
<dbReference type="InterPro" id="IPR036291">
    <property type="entry name" value="NAD(P)-bd_dom_sf"/>
</dbReference>
<evidence type="ECO:0000256" key="3">
    <source>
        <dbReference type="ARBA" id="ARBA00023002"/>
    </source>
</evidence>
<dbReference type="GO" id="GO:0016491">
    <property type="term" value="F:oxidoreductase activity"/>
    <property type="evidence" value="ECO:0007669"/>
    <property type="project" value="UniProtKB-KW"/>
</dbReference>
<dbReference type="Gene3D" id="3.40.50.720">
    <property type="entry name" value="NAD(P)-binding Rossmann-like Domain"/>
    <property type="match status" value="1"/>
</dbReference>